<gene>
    <name evidence="1" type="ORF">MANES_03G118400</name>
</gene>
<organism evidence="1">
    <name type="scientific">Manihot esculenta</name>
    <name type="common">Cassava</name>
    <name type="synonym">Jatropha manihot</name>
    <dbReference type="NCBI Taxonomy" id="3983"/>
    <lineage>
        <taxon>Eukaryota</taxon>
        <taxon>Viridiplantae</taxon>
        <taxon>Streptophyta</taxon>
        <taxon>Embryophyta</taxon>
        <taxon>Tracheophyta</taxon>
        <taxon>Spermatophyta</taxon>
        <taxon>Magnoliopsida</taxon>
        <taxon>eudicotyledons</taxon>
        <taxon>Gunneridae</taxon>
        <taxon>Pentapetalae</taxon>
        <taxon>rosids</taxon>
        <taxon>fabids</taxon>
        <taxon>Malpighiales</taxon>
        <taxon>Euphorbiaceae</taxon>
        <taxon>Crotonoideae</taxon>
        <taxon>Manihoteae</taxon>
        <taxon>Manihot</taxon>
    </lineage>
</organism>
<accession>A0A2C9W6V7</accession>
<evidence type="ECO:0000313" key="1">
    <source>
        <dbReference type="EMBL" id="OAY54983.1"/>
    </source>
</evidence>
<protein>
    <submittedName>
        <fullName evidence="1">Uncharacterized protein</fullName>
    </submittedName>
</protein>
<sequence length="55" mass="6663">MQSNHEKLLPISRNLNNYIIKLTTTILKDMNFLSQSFLILDIRFQFRRRTCCIFL</sequence>
<proteinExistence type="predicted"/>
<dbReference type="AlphaFoldDB" id="A0A2C9W6V7"/>
<reference evidence="1" key="1">
    <citation type="submission" date="2016-02" db="EMBL/GenBank/DDBJ databases">
        <title>WGS assembly of Manihot esculenta.</title>
        <authorList>
            <person name="Bredeson J.V."/>
            <person name="Prochnik S.E."/>
            <person name="Lyons J.B."/>
            <person name="Schmutz J."/>
            <person name="Grimwood J."/>
            <person name="Vrebalov J."/>
            <person name="Bart R.S."/>
            <person name="Amuge T."/>
            <person name="Ferguson M.E."/>
            <person name="Green R."/>
            <person name="Putnam N."/>
            <person name="Stites J."/>
            <person name="Rounsley S."/>
            <person name="Rokhsar D.S."/>
        </authorList>
    </citation>
    <scope>NUCLEOTIDE SEQUENCE [LARGE SCALE GENOMIC DNA]</scope>
    <source>
        <tissue evidence="1">Leaf</tissue>
    </source>
</reference>
<dbReference type="EMBL" id="CM004389">
    <property type="protein sequence ID" value="OAY54983.1"/>
    <property type="molecule type" value="Genomic_DNA"/>
</dbReference>
<name>A0A2C9W6V7_MANES</name>